<comment type="caution">
    <text evidence="2">The sequence shown here is derived from an EMBL/GenBank/DDBJ whole genome shotgun (WGS) entry which is preliminary data.</text>
</comment>
<keyword evidence="3" id="KW-1185">Reference proteome</keyword>
<dbReference type="EMBL" id="JBBCAQ010000036">
    <property type="protein sequence ID" value="KAK7576437.1"/>
    <property type="molecule type" value="Genomic_DNA"/>
</dbReference>
<organism evidence="2 3">
    <name type="scientific">Parthenolecanium corni</name>
    <dbReference type="NCBI Taxonomy" id="536013"/>
    <lineage>
        <taxon>Eukaryota</taxon>
        <taxon>Metazoa</taxon>
        <taxon>Ecdysozoa</taxon>
        <taxon>Arthropoda</taxon>
        <taxon>Hexapoda</taxon>
        <taxon>Insecta</taxon>
        <taxon>Pterygota</taxon>
        <taxon>Neoptera</taxon>
        <taxon>Paraneoptera</taxon>
        <taxon>Hemiptera</taxon>
        <taxon>Sternorrhyncha</taxon>
        <taxon>Coccoidea</taxon>
        <taxon>Coccidae</taxon>
        <taxon>Parthenolecanium</taxon>
    </lineage>
</organism>
<evidence type="ECO:0000313" key="2">
    <source>
        <dbReference type="EMBL" id="KAK7576437.1"/>
    </source>
</evidence>
<dbReference type="AlphaFoldDB" id="A0AAN9XZL0"/>
<evidence type="ECO:0000256" key="1">
    <source>
        <dbReference type="SAM" id="MobiDB-lite"/>
    </source>
</evidence>
<sequence>MIHLCKTILGIQPYDVHNFNVELIKKCKKWEIIFEDQSFTLKMVLCAPASEDGPRYLLSPTGEIEPSLYLFHLELNVYGEERPPNFEAKIVLSEADMKELKAVQKAAKEVIKRAVVDAFLSRNSESESSSSSAAEHIYEEETNSEEVST</sequence>
<gene>
    <name evidence="2" type="ORF">V9T40_012723</name>
</gene>
<feature type="compositionally biased region" description="Acidic residues" evidence="1">
    <location>
        <begin position="138"/>
        <end position="149"/>
    </location>
</feature>
<protein>
    <submittedName>
        <fullName evidence="2">Uncharacterized protein</fullName>
    </submittedName>
</protein>
<accession>A0AAN9XZL0</accession>
<dbReference type="Proteomes" id="UP001367676">
    <property type="component" value="Unassembled WGS sequence"/>
</dbReference>
<feature type="region of interest" description="Disordered" evidence="1">
    <location>
        <begin position="121"/>
        <end position="149"/>
    </location>
</feature>
<proteinExistence type="predicted"/>
<name>A0AAN9XZL0_9HEMI</name>
<feature type="compositionally biased region" description="Low complexity" evidence="1">
    <location>
        <begin position="126"/>
        <end position="135"/>
    </location>
</feature>
<reference evidence="2 3" key="1">
    <citation type="submission" date="2024-03" db="EMBL/GenBank/DDBJ databases">
        <title>Adaptation during the transition from Ophiocordyceps entomopathogen to insect associate is accompanied by gene loss and intensified selection.</title>
        <authorList>
            <person name="Ward C.M."/>
            <person name="Onetto C.A."/>
            <person name="Borneman A.R."/>
        </authorList>
    </citation>
    <scope>NUCLEOTIDE SEQUENCE [LARGE SCALE GENOMIC DNA]</scope>
    <source>
        <strain evidence="2">AWRI1</strain>
        <tissue evidence="2">Single Adult Female</tissue>
    </source>
</reference>
<evidence type="ECO:0000313" key="3">
    <source>
        <dbReference type="Proteomes" id="UP001367676"/>
    </source>
</evidence>